<evidence type="ECO:0000313" key="1">
    <source>
        <dbReference type="EMBL" id="EMF82561.1"/>
    </source>
</evidence>
<gene>
    <name evidence="1" type="ORF">LEP1GSC188_0562</name>
</gene>
<accession>M3H082</accession>
<dbReference type="AlphaFoldDB" id="M3H082"/>
<protein>
    <submittedName>
        <fullName evidence="1">Uncharacterized protein</fullName>
    </submittedName>
</protein>
<reference evidence="1 2" key="1">
    <citation type="submission" date="2013-01" db="EMBL/GenBank/DDBJ databases">
        <authorList>
            <person name="Harkins D.M."/>
            <person name="Durkin A.S."/>
            <person name="Brinkac L.M."/>
            <person name="Haft D.H."/>
            <person name="Selengut J.D."/>
            <person name="Sanka R."/>
            <person name="DePew J."/>
            <person name="Purushe J."/>
            <person name="Tulsiani S.M."/>
            <person name="Graham G.C."/>
            <person name="Burns M.-A."/>
            <person name="Dohnt M.F."/>
            <person name="Smythe L.D."/>
            <person name="McKay D.B."/>
            <person name="Craig S.B."/>
            <person name="Vinetz J.M."/>
            <person name="Sutton G.G."/>
            <person name="Nierman W.C."/>
            <person name="Fouts D.E."/>
        </authorList>
    </citation>
    <scope>NUCLEOTIDE SEQUENCE [LARGE SCALE GENOMIC DNA]</scope>
    <source>
        <strain evidence="1 2">LT2116</strain>
    </source>
</reference>
<comment type="caution">
    <text evidence="1">The sequence shown here is derived from an EMBL/GenBank/DDBJ whole genome shotgun (WGS) entry which is preliminary data.</text>
</comment>
<dbReference type="EMBL" id="AHOR02000020">
    <property type="protein sequence ID" value="EMF82561.1"/>
    <property type="molecule type" value="Genomic_DNA"/>
</dbReference>
<proteinExistence type="predicted"/>
<evidence type="ECO:0000313" key="2">
    <source>
        <dbReference type="Proteomes" id="UP000011770"/>
    </source>
</evidence>
<name>M3H082_9LEPT</name>
<organism evidence="1 2">
    <name type="scientific">Leptospira weilii serovar Topaz str. LT2116</name>
    <dbReference type="NCBI Taxonomy" id="1088540"/>
    <lineage>
        <taxon>Bacteria</taxon>
        <taxon>Pseudomonadati</taxon>
        <taxon>Spirochaetota</taxon>
        <taxon>Spirochaetia</taxon>
        <taxon>Leptospirales</taxon>
        <taxon>Leptospiraceae</taxon>
        <taxon>Leptospira</taxon>
    </lineage>
</organism>
<sequence>MKKREFKESRVSLRLVPEDCLDERVESFWNCYMLMSSNERRRTVKKLLSTLHKSRKRSEEMTTKLGDLLEMEIEIEKKLRLIGERMRG</sequence>
<dbReference type="Proteomes" id="UP000011770">
    <property type="component" value="Unassembled WGS sequence"/>
</dbReference>